<evidence type="ECO:0000313" key="2">
    <source>
        <dbReference type="Proteomes" id="UP000032458"/>
    </source>
</evidence>
<comment type="caution">
    <text evidence="1">The sequence shown here is derived from an EMBL/GenBank/DDBJ whole genome shotgun (WGS) entry which is preliminary data.</text>
</comment>
<keyword evidence="2" id="KW-1185">Reference proteome</keyword>
<dbReference type="Proteomes" id="UP000032458">
    <property type="component" value="Unassembled WGS sequence"/>
</dbReference>
<dbReference type="RefSeq" id="WP_030064814.1">
    <property type="nucleotide sequence ID" value="NZ_JRKI01000026.1"/>
</dbReference>
<gene>
    <name evidence="1" type="ORF">SNA_17820</name>
</gene>
<dbReference type="AlphaFoldDB" id="A0A0D7CL99"/>
<accession>A0A0D7CL99</accession>
<protein>
    <submittedName>
        <fullName evidence="1">Uncharacterized protein</fullName>
    </submittedName>
</protein>
<dbReference type="PATRIC" id="fig|1240678.4.peg.3751"/>
<sequence>MSLKESAADSAAKALDKVFKQLDNGGTKYAEVRAANTAMEVAASLGVTAADYERLLIATVWS</sequence>
<proteinExistence type="predicted"/>
<name>A0A0D7CL99_9ACTN</name>
<organism evidence="1 2">
    <name type="scientific">Streptomyces natalensis ATCC 27448</name>
    <dbReference type="NCBI Taxonomy" id="1240678"/>
    <lineage>
        <taxon>Bacteria</taxon>
        <taxon>Bacillati</taxon>
        <taxon>Actinomycetota</taxon>
        <taxon>Actinomycetes</taxon>
        <taxon>Kitasatosporales</taxon>
        <taxon>Streptomycetaceae</taxon>
        <taxon>Streptomyces</taxon>
    </lineage>
</organism>
<dbReference type="EMBL" id="JRKI01000026">
    <property type="protein sequence ID" value="KIZ16851.1"/>
    <property type="molecule type" value="Genomic_DNA"/>
</dbReference>
<reference evidence="1 2" key="1">
    <citation type="submission" date="2014-09" db="EMBL/GenBank/DDBJ databases">
        <title>Draft genome sequence of Streptomyces natalensis ATCC 27448, producer of the antifungal pimaricin.</title>
        <authorList>
            <person name="Mendes M.V."/>
            <person name="Beites T."/>
            <person name="Pires S."/>
            <person name="Santos C.L."/>
            <person name="Moradas-Ferreira P."/>
        </authorList>
    </citation>
    <scope>NUCLEOTIDE SEQUENCE [LARGE SCALE GENOMIC DNA]</scope>
    <source>
        <strain evidence="1 2">ATCC 27448</strain>
    </source>
</reference>
<evidence type="ECO:0000313" key="1">
    <source>
        <dbReference type="EMBL" id="KIZ16851.1"/>
    </source>
</evidence>